<dbReference type="SUPFAM" id="SSF53850">
    <property type="entry name" value="Periplasmic binding protein-like II"/>
    <property type="match status" value="1"/>
</dbReference>
<gene>
    <name evidence="5" type="primary">modA</name>
    <name evidence="5" type="ORF">OEW28_13615</name>
</gene>
<reference evidence="5 6" key="1">
    <citation type="submission" date="2022-10" db="EMBL/GenBank/DDBJ databases">
        <title>Defluviimonas sp. nov., isolated from ocean surface water.</title>
        <authorList>
            <person name="He W."/>
            <person name="Wang L."/>
            <person name="Zhang D.-F."/>
        </authorList>
    </citation>
    <scope>NUCLEOTIDE SEQUENCE [LARGE SCALE GENOMIC DNA]</scope>
    <source>
        <strain evidence="5 6">WL0002</strain>
    </source>
</reference>
<evidence type="ECO:0000256" key="4">
    <source>
        <dbReference type="SAM" id="SignalP"/>
    </source>
</evidence>
<proteinExistence type="inferred from homology"/>
<keyword evidence="3 4" id="KW-0732">Signal</keyword>
<feature type="signal peptide" evidence="4">
    <location>
        <begin position="1"/>
        <end position="18"/>
    </location>
</feature>
<dbReference type="InterPro" id="IPR044084">
    <property type="entry name" value="AvModA-like_subst-bd"/>
</dbReference>
<dbReference type="Gene3D" id="3.40.190.10">
    <property type="entry name" value="Periplasmic binding protein-like II"/>
    <property type="match status" value="2"/>
</dbReference>
<dbReference type="Pfam" id="PF13531">
    <property type="entry name" value="SBP_bac_11"/>
    <property type="match status" value="1"/>
</dbReference>
<dbReference type="RefSeq" id="WP_263735314.1">
    <property type="nucleotide sequence ID" value="NZ_JAOWKY010000003.1"/>
</dbReference>
<keyword evidence="2" id="KW-0479">Metal-binding</keyword>
<dbReference type="PANTHER" id="PTHR30632">
    <property type="entry name" value="MOLYBDATE-BINDING PERIPLASMIC PROTEIN"/>
    <property type="match status" value="1"/>
</dbReference>
<evidence type="ECO:0000256" key="2">
    <source>
        <dbReference type="ARBA" id="ARBA00022723"/>
    </source>
</evidence>
<comment type="similarity">
    <text evidence="1">Belongs to the bacterial solute-binding protein ModA family.</text>
</comment>
<dbReference type="EMBL" id="JAOWKY010000003">
    <property type="protein sequence ID" value="MCV2869667.1"/>
    <property type="molecule type" value="Genomic_DNA"/>
</dbReference>
<dbReference type="PANTHER" id="PTHR30632:SF14">
    <property type="entry name" value="TUNGSTATE_MOLYBDATE_CHROMATE-BINDING PROTEIN MODA"/>
    <property type="match status" value="1"/>
</dbReference>
<evidence type="ECO:0000313" key="5">
    <source>
        <dbReference type="EMBL" id="MCV2869667.1"/>
    </source>
</evidence>
<organism evidence="5 6">
    <name type="scientific">Albidovulum marisflavi</name>
    <dbReference type="NCBI Taxonomy" id="2984159"/>
    <lineage>
        <taxon>Bacteria</taxon>
        <taxon>Pseudomonadati</taxon>
        <taxon>Pseudomonadota</taxon>
        <taxon>Alphaproteobacteria</taxon>
        <taxon>Rhodobacterales</taxon>
        <taxon>Paracoccaceae</taxon>
        <taxon>Albidovulum</taxon>
    </lineage>
</organism>
<dbReference type="InterPro" id="IPR050682">
    <property type="entry name" value="ModA/WtpA"/>
</dbReference>
<dbReference type="CDD" id="cd13539">
    <property type="entry name" value="PBP2_AvModA"/>
    <property type="match status" value="1"/>
</dbReference>
<dbReference type="NCBIfam" id="TIGR01256">
    <property type="entry name" value="modA"/>
    <property type="match status" value="1"/>
</dbReference>
<evidence type="ECO:0000313" key="6">
    <source>
        <dbReference type="Proteomes" id="UP001652542"/>
    </source>
</evidence>
<accession>A0ABT2ZEY6</accession>
<dbReference type="PIRSF" id="PIRSF004846">
    <property type="entry name" value="ModA"/>
    <property type="match status" value="1"/>
</dbReference>
<evidence type="ECO:0000256" key="3">
    <source>
        <dbReference type="ARBA" id="ARBA00022729"/>
    </source>
</evidence>
<comment type="caution">
    <text evidence="5">The sequence shown here is derived from an EMBL/GenBank/DDBJ whole genome shotgun (WGS) entry which is preliminary data.</text>
</comment>
<sequence>MRLLIALVLFATASAARAETAMIAVATNFLTVAEDLAADFANSSGHQIVLVGGATGKLAAQIANGAPFDAFLSADAATPERLVDSGLAEASSLFTFAIGRLLLWTSDPEVAPDPETILTAARHVAIANPNLAPYGLAAVQTIEHLGLGPLVADKIVQGENIGQTFALVHSGAAEAGFVAASSVMPEPPAGTIWPVPDEAHDPIRQDALLLAHGKENAAAIGFLAYLTSAQAKADIAAAGYGTWP</sequence>
<dbReference type="Proteomes" id="UP001652542">
    <property type="component" value="Unassembled WGS sequence"/>
</dbReference>
<name>A0ABT2ZEY6_9RHOB</name>
<protein>
    <submittedName>
        <fullName evidence="5">Molybdate ABC transporter substrate-binding protein</fullName>
    </submittedName>
</protein>
<evidence type="ECO:0000256" key="1">
    <source>
        <dbReference type="ARBA" id="ARBA00009175"/>
    </source>
</evidence>
<keyword evidence="6" id="KW-1185">Reference proteome</keyword>
<dbReference type="InterPro" id="IPR005950">
    <property type="entry name" value="ModA"/>
</dbReference>
<feature type="chain" id="PRO_5046270935" evidence="4">
    <location>
        <begin position="19"/>
        <end position="244"/>
    </location>
</feature>